<proteinExistence type="predicted"/>
<dbReference type="InterPro" id="IPR016039">
    <property type="entry name" value="Thiolase-like"/>
</dbReference>
<feature type="domain" description="Polyketide/metazoan fatty acid synthase-like dehydratase" evidence="10">
    <location>
        <begin position="184"/>
        <end position="394"/>
    </location>
</feature>
<dbReference type="EC" id="1.1.1.14" evidence="12"/>
<reference evidence="12 13" key="1">
    <citation type="journal article" date="2013" name="BMC Genomics">
        <title>Reconstruction of the lipid metabolism for the microalga Monoraphidium neglectum from its genome sequence reveals characteristics suitable for biofuel production.</title>
        <authorList>
            <person name="Bogen C."/>
            <person name="Al-Dilaimi A."/>
            <person name="Albersmeier A."/>
            <person name="Wichmann J."/>
            <person name="Grundmann M."/>
            <person name="Rupp O."/>
            <person name="Lauersen K.J."/>
            <person name="Blifernez-Klassen O."/>
            <person name="Kalinowski J."/>
            <person name="Goesmann A."/>
            <person name="Mussgnug J.H."/>
            <person name="Kruse O."/>
        </authorList>
    </citation>
    <scope>NUCLEOTIDE SEQUENCE [LARGE SCALE GENOMIC DNA]</scope>
    <source>
        <strain evidence="12 13">SAG 48.87</strain>
    </source>
</reference>
<sequence>MAEAGSARMDFVASHGTGTPLGDPIETGALRKSAAGGAANLGGGGNDSNSGGDSAFVFTVGAVKATTGHLEGTAGLAGLAQALAALQQRAALPLRYRGLNPYVASSLEGWGVRCRLPIQHGGVALVAVVGTSSFGMSGVNAHAILRAATPEDGAMLAPFAQRDSTSFVWQRRDFLHAAGPPAGHPLLYAASPPAAGGGGREIVEFAVPPLSRPGLAFLWDHVVAGLALLPAAAFLEMAAAAARALLTPDAAAAAAAGADGQPALAGAVLAAPLALPDRLQQQEQADGGGKGLVLTCTVDLTTGALALRSGPASAGSPHQHHLQHHVSCSIITLAAPAAAAAPEGSPANPPGRAAAAAAGADALRAACREPGDAAAAYASLRAAGLQYGPAFRRLRALHRGAGEALAPIRGSAPALDGFAVHPATLDSLLQLGAAVPEETHATAEQAMVPAAVSLFVVPAQPPLAALGARGSMSQGLVCFGLARRGSRGDNGAAQQQQPRQPQPPAHAATLRDHLLLDGSGGLTCRVDGLEARPARAAASQQLRQQQQQLEGADDMLYEIEWVVASAASQAEAAGGVLALSAGAGPAGCAGAGSGVSTLGAAAAARGGLLRTFGQEHALGLAVREWDGFDTANAAAPAAPSLAVLWRGSLPAGLVDGYGGRSLGGAALVPSMRASAAASAPAAYHLAPRPRGALGNLVPQPVAAELSQDGSVLLAVKAVGINFRDVLNVLGLYPGDAGDPGSDCAGVVLASNAAAGVRPGDAVFGLATGSLGSHVHASALTLVPVPQNVGFEAAATMPTVFITVDAALNQVAALRPSERVLLLAAAGGVGLAGIQLVQALGARPLATAGSPAKRALLRLLGVDAVSSSRGLGCFEECALFGGADVVLNSLTSPGMVGGALALLRRGGRLVEIGKRDVWSGAAVGAQRPDVAYSLLAVDFMPEAGLHAAMVRLSARLAAGVVRPLPGAVHDLRNAAAALRQLSQARHVGKVVVRASGAAAAASGFGGGSGGGSALFGAAERSCGGAVVVLGGTGTLGSLMVGWLAESGVGWIPAASRSGRLSGPLAEQLLGTSGSSAAQGAAVSVVACDGGAAADAAALEASLGGRELLGVLHAGGVLADATFANQTARGMRKVFGSKVQALELLQRLLRRHPVATTVLFSSVASLLGSPGQANYAAANAALDAAAAALQAGGVGALSVQWGAWAGAGMAANDPQTAARVERMGMALVSPRAGLAALEGALAASAASAKPVVAATPILWPVLLRRFFGAAAVPQLFSEFAGALSKRPAPAPGAAGPAGGPTAPAGAPRRLGRAAVRSLVRDAVASVLGPAVNDDEPLMAAGLDSLGAVELRNALEGRLGGLQLPPTLVFDYPAVSSMSDYISSRLGPEEEDGMPFGAAAGAALAAGRAAEPPLPPPVPAAGAAAAARPVVAITGAACRSPGGAIGRAAASDAVRAVLLSRWDWERLAAAAAAASAADPEERPARFGGWLDGIEMFDAALFGISSTEAELMDAQQRLLLETAHEALWSAAAAGGDVIGDVIGDVMSGGGGGGSFRAASVLGTDACVAVGIASAEYNNWVLRRAGQPPSAYGATGGALSVASGRLAFTYALRGAAVSVDTACSSSLVAAHFAVGQITGGASAGGLAAGAGLLLSPEPTAMFKSAGMLAPDGRCKTLDAAADGYVRAEAVGVLVLQALLLQHDRGGVGGAAAAARGGRALAVLAGSAVNQDGRSSGLTAPNGPAQQEVIRQALAAAGVAATDVNGIEMHGTGTSLGDPIEVGALAAVFGGSGGRDKRRQPLLLTAGKSWVGHSEAAAGVVGLVHAATGLRASQAQAVLHLSAPNPYLEGSLRPPGGAAAAGGAWSLPRQAAGLPSLGGAEEVAVRGVSSFAFQRAHTWAAPPARLLVDAALPAAPGAAPGVPPRVAMRCAVAGAAAAFLLDNVIEGAAWLPTSAVLEIAAEAASLVTGAAAAATAPPTAALAGVVLPSGLPLAWAGAADVTCVLHPASGLLEVQAAYASDPQQPAQQHRHALLFATVTRVTSSGGGNGDAGEAAPAAQRLARVLFGAHGGALANVPGAAAYASVDAAAMPDTGGLIAHPCVLEAALQLEGVMEAAAAAAAAAAIGEGAAAEAEKEAALAAAAAAQVIRVPVSMAACLLDRLDGAAAPPSAHAARRAAGGRILTSGWLRPGACAAVAGSAATAAGCRMFDAEFRPLAAPAVAAAAAGAAIEAVEGAAAFGGGQRPPWLDMEPWEVEDMVASAVEAIVGQPIPLDEPLMAAGLDSLGAVELRNALRDRLGGLQLPSTLLYDHQSISAIAVFILDDLSGPDAANAVVDTSISGGAGRLGSLALAGGGAGGSGPGGSGGAPSALLKLLRGAPAPRPLFLAAPGVANAQSAYFAFAQFLSWSDQPIYVLEKDNDLDISALARANAADILKVQPEGPFLLGGHSYGGTVAVEVALVLEAWGHEVGLVMGFQD</sequence>
<dbReference type="InterPro" id="IPR013968">
    <property type="entry name" value="PKS_KR"/>
</dbReference>
<evidence type="ECO:0000256" key="1">
    <source>
        <dbReference type="ARBA" id="ARBA00022450"/>
    </source>
</evidence>
<dbReference type="Pfam" id="PF14765">
    <property type="entry name" value="PS-DH"/>
    <property type="match status" value="1"/>
</dbReference>
<dbReference type="STRING" id="145388.A0A0D2MWS8"/>
<dbReference type="Pfam" id="PF00109">
    <property type="entry name" value="ketoacyl-synt"/>
    <property type="match status" value="1"/>
</dbReference>
<dbReference type="SUPFAM" id="SSF53474">
    <property type="entry name" value="alpha/beta-Hydrolases"/>
    <property type="match status" value="1"/>
</dbReference>
<keyword evidence="3" id="KW-0808">Transferase</keyword>
<dbReference type="SMART" id="SM00823">
    <property type="entry name" value="PKS_PP"/>
    <property type="match status" value="2"/>
</dbReference>
<feature type="region of interest" description="Disordered" evidence="6">
    <location>
        <begin position="487"/>
        <end position="506"/>
    </location>
</feature>
<evidence type="ECO:0000259" key="8">
    <source>
        <dbReference type="SMART" id="SM00823"/>
    </source>
</evidence>
<organism evidence="12 13">
    <name type="scientific">Monoraphidium neglectum</name>
    <dbReference type="NCBI Taxonomy" id="145388"/>
    <lineage>
        <taxon>Eukaryota</taxon>
        <taxon>Viridiplantae</taxon>
        <taxon>Chlorophyta</taxon>
        <taxon>core chlorophytes</taxon>
        <taxon>Chlorophyceae</taxon>
        <taxon>CS clade</taxon>
        <taxon>Sphaeropleales</taxon>
        <taxon>Selenastraceae</taxon>
        <taxon>Monoraphidium</taxon>
    </lineage>
</organism>
<dbReference type="SMART" id="SM00829">
    <property type="entry name" value="PKS_ER"/>
    <property type="match status" value="1"/>
</dbReference>
<dbReference type="InterPro" id="IPR057326">
    <property type="entry name" value="KR_dom"/>
</dbReference>
<dbReference type="InterPro" id="IPR014031">
    <property type="entry name" value="Ketoacyl_synth_C"/>
</dbReference>
<feature type="domain" description="Polyketide synthase-like phosphopantetheine-binding" evidence="8">
    <location>
        <begin position="1314"/>
        <end position="1383"/>
    </location>
</feature>
<dbReference type="Pfam" id="PF02801">
    <property type="entry name" value="Ketoacyl-synt_C"/>
    <property type="match status" value="2"/>
</dbReference>
<dbReference type="Pfam" id="PF00975">
    <property type="entry name" value="Thioesterase"/>
    <property type="match status" value="1"/>
</dbReference>
<dbReference type="CDD" id="cd00833">
    <property type="entry name" value="PKS"/>
    <property type="match status" value="1"/>
</dbReference>
<dbReference type="InterPro" id="IPR006162">
    <property type="entry name" value="Ppantetheine_attach_site"/>
</dbReference>
<dbReference type="PANTHER" id="PTHR43775">
    <property type="entry name" value="FATTY ACID SYNTHASE"/>
    <property type="match status" value="1"/>
</dbReference>
<keyword evidence="2" id="KW-0597">Phosphoprotein</keyword>
<dbReference type="Gene3D" id="1.10.1200.10">
    <property type="entry name" value="ACP-like"/>
    <property type="match status" value="2"/>
</dbReference>
<feature type="domain" description="Ketosynthase family 3 (KS3)" evidence="9">
    <location>
        <begin position="1428"/>
        <end position="1887"/>
    </location>
</feature>
<dbReference type="Pfam" id="PF21089">
    <property type="entry name" value="PKS_DH_N"/>
    <property type="match status" value="1"/>
</dbReference>
<feature type="domain" description="Enoyl reductase (ER)" evidence="11">
    <location>
        <begin position="691"/>
        <end position="991"/>
    </location>
</feature>
<dbReference type="CDD" id="cd05195">
    <property type="entry name" value="enoyl_red"/>
    <property type="match status" value="1"/>
</dbReference>
<evidence type="ECO:0000256" key="2">
    <source>
        <dbReference type="ARBA" id="ARBA00022553"/>
    </source>
</evidence>
<dbReference type="PROSITE" id="PS00012">
    <property type="entry name" value="PHOSPHOPANTETHEINE"/>
    <property type="match status" value="2"/>
</dbReference>
<protein>
    <submittedName>
        <fullName evidence="12">Type I polyketide synthase</fullName>
        <ecNumber evidence="12">1.1.1.14</ecNumber>
    </submittedName>
</protein>
<evidence type="ECO:0000259" key="11">
    <source>
        <dbReference type="SMART" id="SM00829"/>
    </source>
</evidence>
<dbReference type="InterPro" id="IPR001031">
    <property type="entry name" value="Thioesterase"/>
</dbReference>
<dbReference type="GO" id="GO:0016829">
    <property type="term" value="F:lyase activity"/>
    <property type="evidence" value="ECO:0007669"/>
    <property type="project" value="UniProtKB-KW"/>
</dbReference>
<dbReference type="GO" id="GO:0006633">
    <property type="term" value="P:fatty acid biosynthetic process"/>
    <property type="evidence" value="ECO:0007669"/>
    <property type="project" value="TreeGrafter"/>
</dbReference>
<dbReference type="GO" id="GO:0004312">
    <property type="term" value="F:fatty acid synthase activity"/>
    <property type="evidence" value="ECO:0007669"/>
    <property type="project" value="TreeGrafter"/>
</dbReference>
<feature type="domain" description="Polyketide synthase-like phosphopantetheine-binding" evidence="8">
    <location>
        <begin position="2250"/>
        <end position="2319"/>
    </location>
</feature>
<evidence type="ECO:0000259" key="10">
    <source>
        <dbReference type="SMART" id="SM00826"/>
    </source>
</evidence>
<accession>A0A0D2MWS8</accession>
<dbReference type="InterPro" id="IPR029058">
    <property type="entry name" value="AB_hydrolase_fold"/>
</dbReference>
<dbReference type="InterPro" id="IPR011032">
    <property type="entry name" value="GroES-like_sf"/>
</dbReference>
<dbReference type="Pfam" id="PF13602">
    <property type="entry name" value="ADH_zinc_N_2"/>
    <property type="match status" value="1"/>
</dbReference>
<dbReference type="SMART" id="SM00822">
    <property type="entry name" value="PKS_KR"/>
    <property type="match status" value="1"/>
</dbReference>
<dbReference type="PANTHER" id="PTHR43775:SF37">
    <property type="entry name" value="SI:DKEY-61P9.11"/>
    <property type="match status" value="1"/>
</dbReference>
<keyword evidence="4" id="KW-0456">Lyase</keyword>
<dbReference type="GO" id="GO:0003939">
    <property type="term" value="F:L-iditol 2-dehydrogenase (NAD+) activity"/>
    <property type="evidence" value="ECO:0007669"/>
    <property type="project" value="UniProtKB-EC"/>
</dbReference>
<dbReference type="GO" id="GO:0031177">
    <property type="term" value="F:phosphopantetheine binding"/>
    <property type="evidence" value="ECO:0007669"/>
    <property type="project" value="InterPro"/>
</dbReference>
<dbReference type="SMART" id="SM00825">
    <property type="entry name" value="PKS_KS"/>
    <property type="match status" value="1"/>
</dbReference>
<dbReference type="InterPro" id="IPR036291">
    <property type="entry name" value="NAD(P)-bd_dom_sf"/>
</dbReference>
<dbReference type="Gene3D" id="3.10.129.110">
    <property type="entry name" value="Polyketide synthase dehydratase"/>
    <property type="match status" value="1"/>
</dbReference>
<dbReference type="OrthoDB" id="552819at2759"/>
<name>A0A0D2MWS8_9CHLO</name>
<feature type="region of interest" description="Disordered" evidence="6">
    <location>
        <begin position="1285"/>
        <end position="1305"/>
    </location>
</feature>
<keyword evidence="5" id="KW-0511">Multifunctional enzyme</keyword>
<dbReference type="SUPFAM" id="SSF53901">
    <property type="entry name" value="Thiolase-like"/>
    <property type="match status" value="2"/>
</dbReference>
<evidence type="ECO:0000313" key="12">
    <source>
        <dbReference type="EMBL" id="KIY98665.1"/>
    </source>
</evidence>
<dbReference type="InterPro" id="IPR042104">
    <property type="entry name" value="PKS_dehydratase_sf"/>
</dbReference>
<dbReference type="InterPro" id="IPR050091">
    <property type="entry name" value="PKS_NRPS_Biosynth_Enz"/>
</dbReference>
<dbReference type="Gene3D" id="3.40.47.10">
    <property type="match status" value="2"/>
</dbReference>
<evidence type="ECO:0000256" key="4">
    <source>
        <dbReference type="ARBA" id="ARBA00023239"/>
    </source>
</evidence>
<keyword evidence="13" id="KW-1185">Reference proteome</keyword>
<dbReference type="EMBL" id="KK102105">
    <property type="protein sequence ID" value="KIY98665.1"/>
    <property type="molecule type" value="Genomic_DNA"/>
</dbReference>
<dbReference type="Gene3D" id="3.40.50.720">
    <property type="entry name" value="NAD(P)-binding Rossmann-like Domain"/>
    <property type="match status" value="2"/>
</dbReference>
<evidence type="ECO:0000256" key="6">
    <source>
        <dbReference type="SAM" id="MobiDB-lite"/>
    </source>
</evidence>
<dbReference type="Proteomes" id="UP000054498">
    <property type="component" value="Unassembled WGS sequence"/>
</dbReference>
<dbReference type="InterPro" id="IPR020841">
    <property type="entry name" value="PKS_Beta-ketoAc_synthase_dom"/>
</dbReference>
<dbReference type="Gene3D" id="3.10.129.10">
    <property type="entry name" value="Hotdog Thioesterase"/>
    <property type="match status" value="1"/>
</dbReference>
<dbReference type="GO" id="GO:0044550">
    <property type="term" value="P:secondary metabolite biosynthetic process"/>
    <property type="evidence" value="ECO:0007669"/>
    <property type="project" value="UniProtKB-ARBA"/>
</dbReference>
<dbReference type="SMART" id="SM00826">
    <property type="entry name" value="PKS_DH"/>
    <property type="match status" value="1"/>
</dbReference>
<keyword evidence="12" id="KW-0560">Oxidoreductase</keyword>
<dbReference type="InterPro" id="IPR049552">
    <property type="entry name" value="PKS_DH_N"/>
</dbReference>
<keyword evidence="1" id="KW-0596">Phosphopantetheine</keyword>
<dbReference type="KEGG" id="mng:MNEG_9297"/>
<dbReference type="Gene3D" id="3.40.50.1820">
    <property type="entry name" value="alpha/beta hydrolase"/>
    <property type="match status" value="1"/>
</dbReference>
<feature type="domain" description="Ketoreductase" evidence="7">
    <location>
        <begin position="1023"/>
        <end position="1205"/>
    </location>
</feature>
<feature type="compositionally biased region" description="Low complexity" evidence="6">
    <location>
        <begin position="1289"/>
        <end position="1305"/>
    </location>
</feature>
<dbReference type="SUPFAM" id="SSF50129">
    <property type="entry name" value="GroES-like"/>
    <property type="match status" value="1"/>
</dbReference>
<evidence type="ECO:0000256" key="3">
    <source>
        <dbReference type="ARBA" id="ARBA00022679"/>
    </source>
</evidence>
<evidence type="ECO:0000256" key="5">
    <source>
        <dbReference type="ARBA" id="ARBA00023268"/>
    </source>
</evidence>
<dbReference type="InterPro" id="IPR009081">
    <property type="entry name" value="PP-bd_ACP"/>
</dbReference>
<evidence type="ECO:0000313" key="13">
    <source>
        <dbReference type="Proteomes" id="UP000054498"/>
    </source>
</evidence>
<evidence type="ECO:0000259" key="9">
    <source>
        <dbReference type="SMART" id="SM00825"/>
    </source>
</evidence>
<dbReference type="InterPro" id="IPR020807">
    <property type="entry name" value="PKS_DH"/>
</dbReference>
<dbReference type="InterPro" id="IPR020843">
    <property type="entry name" value="ER"/>
</dbReference>
<dbReference type="Gene3D" id="3.90.180.10">
    <property type="entry name" value="Medium-chain alcohol dehydrogenases, catalytic domain"/>
    <property type="match status" value="1"/>
</dbReference>
<dbReference type="InterPro" id="IPR049551">
    <property type="entry name" value="PKS_DH_C"/>
</dbReference>
<dbReference type="RefSeq" id="XP_013897685.1">
    <property type="nucleotide sequence ID" value="XM_014042231.1"/>
</dbReference>
<dbReference type="GeneID" id="25742172"/>
<dbReference type="Pfam" id="PF08659">
    <property type="entry name" value="KR"/>
    <property type="match status" value="1"/>
</dbReference>
<evidence type="ECO:0000259" key="7">
    <source>
        <dbReference type="SMART" id="SM00822"/>
    </source>
</evidence>
<gene>
    <name evidence="12" type="ORF">MNEG_9297</name>
</gene>
<dbReference type="InterPro" id="IPR036736">
    <property type="entry name" value="ACP-like_sf"/>
</dbReference>
<dbReference type="InterPro" id="IPR014030">
    <property type="entry name" value="Ketoacyl_synth_N"/>
</dbReference>
<dbReference type="SUPFAM" id="SSF47336">
    <property type="entry name" value="ACP-like"/>
    <property type="match status" value="2"/>
</dbReference>
<dbReference type="Pfam" id="PF00550">
    <property type="entry name" value="PP-binding"/>
    <property type="match status" value="2"/>
</dbReference>
<dbReference type="InterPro" id="IPR020806">
    <property type="entry name" value="PKS_PP-bd"/>
</dbReference>
<dbReference type="SUPFAM" id="SSF51735">
    <property type="entry name" value="NAD(P)-binding Rossmann-fold domains"/>
    <property type="match status" value="2"/>
</dbReference>